<evidence type="ECO:0000256" key="2">
    <source>
        <dbReference type="ARBA" id="ARBA00023315"/>
    </source>
</evidence>
<dbReference type="CDD" id="cd04301">
    <property type="entry name" value="NAT_SF"/>
    <property type="match status" value="1"/>
</dbReference>
<comment type="caution">
    <text evidence="4">The sequence shown here is derived from an EMBL/GenBank/DDBJ whole genome shotgun (WGS) entry which is preliminary data.</text>
</comment>
<dbReference type="Pfam" id="PF13673">
    <property type="entry name" value="Acetyltransf_10"/>
    <property type="match status" value="1"/>
</dbReference>
<keyword evidence="1 4" id="KW-0808">Transferase</keyword>
<dbReference type="SUPFAM" id="SSF55729">
    <property type="entry name" value="Acyl-CoA N-acyltransferases (Nat)"/>
    <property type="match status" value="1"/>
</dbReference>
<dbReference type="PANTHER" id="PTHR43800:SF1">
    <property type="entry name" value="PEPTIDYL-LYSINE N-ACETYLTRANSFERASE YJAB"/>
    <property type="match status" value="1"/>
</dbReference>
<keyword evidence="5" id="KW-1185">Reference proteome</keyword>
<evidence type="ECO:0000313" key="4">
    <source>
        <dbReference type="EMBL" id="MFC5447900.1"/>
    </source>
</evidence>
<dbReference type="InterPro" id="IPR016181">
    <property type="entry name" value="Acyl_CoA_acyltransferase"/>
</dbReference>
<feature type="domain" description="N-acetyltransferase" evidence="3">
    <location>
        <begin position="6"/>
        <end position="152"/>
    </location>
</feature>
<evidence type="ECO:0000313" key="5">
    <source>
        <dbReference type="Proteomes" id="UP001596044"/>
    </source>
</evidence>
<dbReference type="PANTHER" id="PTHR43800">
    <property type="entry name" value="PEPTIDYL-LYSINE N-ACETYLTRANSFERASE YJAB"/>
    <property type="match status" value="1"/>
</dbReference>
<dbReference type="RefSeq" id="WP_270885866.1">
    <property type="nucleotide sequence ID" value="NZ_JAQFVF010000092.1"/>
</dbReference>
<sequence>MNKIKIKIRRVKKEVTDMLIDVKNRIEEPQIQELLGYSIFPDPEQLDQAIAVYRADEATHLYVYESEERYVGIIGYRLDEHKVMHLLHLAVEPESRGVGFGRGILLETIAEFQPERIVTETDEETVEFYRNVGFVINSLGEKYPGVERFQCTYEVDEETDE</sequence>
<gene>
    <name evidence="4" type="ORF">ACFPOG_06495</name>
</gene>
<keyword evidence="2 4" id="KW-0012">Acyltransferase</keyword>
<dbReference type="EC" id="2.3.-.-" evidence="4"/>
<name>A0ABW0K388_9BACL</name>
<accession>A0ABW0K388</accession>
<evidence type="ECO:0000259" key="3">
    <source>
        <dbReference type="PROSITE" id="PS51186"/>
    </source>
</evidence>
<dbReference type="Gene3D" id="3.40.630.30">
    <property type="match status" value="1"/>
</dbReference>
<dbReference type="PROSITE" id="PS51186">
    <property type="entry name" value="GNAT"/>
    <property type="match status" value="1"/>
</dbReference>
<organism evidence="4 5">
    <name type="scientific">Paenibacillus aestuarii</name>
    <dbReference type="NCBI Taxonomy" id="516965"/>
    <lineage>
        <taxon>Bacteria</taxon>
        <taxon>Bacillati</taxon>
        <taxon>Bacillota</taxon>
        <taxon>Bacilli</taxon>
        <taxon>Bacillales</taxon>
        <taxon>Paenibacillaceae</taxon>
        <taxon>Paenibacillus</taxon>
    </lineage>
</organism>
<reference evidence="5" key="1">
    <citation type="journal article" date="2019" name="Int. J. Syst. Evol. Microbiol.">
        <title>The Global Catalogue of Microorganisms (GCM) 10K type strain sequencing project: providing services to taxonomists for standard genome sequencing and annotation.</title>
        <authorList>
            <consortium name="The Broad Institute Genomics Platform"/>
            <consortium name="The Broad Institute Genome Sequencing Center for Infectious Disease"/>
            <person name="Wu L."/>
            <person name="Ma J."/>
        </authorList>
    </citation>
    <scope>NUCLEOTIDE SEQUENCE [LARGE SCALE GENOMIC DNA]</scope>
    <source>
        <strain evidence="5">KACC 11904</strain>
    </source>
</reference>
<proteinExistence type="predicted"/>
<dbReference type="GO" id="GO:0016746">
    <property type="term" value="F:acyltransferase activity"/>
    <property type="evidence" value="ECO:0007669"/>
    <property type="project" value="UniProtKB-KW"/>
</dbReference>
<dbReference type="Proteomes" id="UP001596044">
    <property type="component" value="Unassembled WGS sequence"/>
</dbReference>
<protein>
    <submittedName>
        <fullName evidence="4">GNAT family N-acetyltransferase</fullName>
        <ecNumber evidence="4">2.3.-.-</ecNumber>
    </submittedName>
</protein>
<evidence type="ECO:0000256" key="1">
    <source>
        <dbReference type="ARBA" id="ARBA00022679"/>
    </source>
</evidence>
<dbReference type="EMBL" id="JBHSMJ010000009">
    <property type="protein sequence ID" value="MFC5447900.1"/>
    <property type="molecule type" value="Genomic_DNA"/>
</dbReference>
<dbReference type="InterPro" id="IPR000182">
    <property type="entry name" value="GNAT_dom"/>
</dbReference>